<evidence type="ECO:0000313" key="5">
    <source>
        <dbReference type="Proteomes" id="UP000283850"/>
    </source>
</evidence>
<dbReference type="RefSeq" id="WP_118420920.1">
    <property type="nucleotide sequence ID" value="NZ_QRZF01000002.1"/>
</dbReference>
<sequence>MNRITKWALYLYLSVLTPFTAMACTSCSDNHNNDLEQMEENKNQHQDQNSDNTSGGYIEETDGIRFTLNGVEFKMVTVEGGSFTMGHNNRQPNEKLEHQVTLSTFWIGETEVTQPLWQAVMGNNPSRSNRGDSYPVENVTWKICHEFVERLTVLMHKAGMPQAWEFRMPTEAQWEFAAKGGNKSKGYTYAGSNTLSEVGWNLNDGRESHPVKQKRPNELGIYDMSGNVYEWVADYFAPYTTEPQTDPCNLTNINSSRQVIKRGGSFWYDDAFRYTCTYRYAYYEEVTDESIGFRLALVIPLNNK</sequence>
<dbReference type="AlphaFoldDB" id="A0A412YIS8"/>
<dbReference type="InterPro" id="IPR016187">
    <property type="entry name" value="CTDL_fold"/>
</dbReference>
<feature type="region of interest" description="Disordered" evidence="1">
    <location>
        <begin position="39"/>
        <end position="58"/>
    </location>
</feature>
<name>A0A412YIS8_9BACE</name>
<evidence type="ECO:0000256" key="2">
    <source>
        <dbReference type="SAM" id="SignalP"/>
    </source>
</evidence>
<dbReference type="PANTHER" id="PTHR23150:SF19">
    <property type="entry name" value="FORMYLGLYCINE-GENERATING ENZYME"/>
    <property type="match status" value="1"/>
</dbReference>
<feature type="chain" id="PRO_5018974988" evidence="2">
    <location>
        <begin position="24"/>
        <end position="304"/>
    </location>
</feature>
<dbReference type="EMBL" id="QRZF01000002">
    <property type="protein sequence ID" value="RGV57272.1"/>
    <property type="molecule type" value="Genomic_DNA"/>
</dbReference>
<protein>
    <submittedName>
        <fullName evidence="4">Formylglycine-generating enzyme family protein</fullName>
    </submittedName>
</protein>
<feature type="compositionally biased region" description="Polar residues" evidence="1">
    <location>
        <begin position="46"/>
        <end position="55"/>
    </location>
</feature>
<comment type="caution">
    <text evidence="4">The sequence shown here is derived from an EMBL/GenBank/DDBJ whole genome shotgun (WGS) entry which is preliminary data.</text>
</comment>
<keyword evidence="2" id="KW-0732">Signal</keyword>
<dbReference type="InterPro" id="IPR051043">
    <property type="entry name" value="Sulfatase_Mod_Factor_Kinase"/>
</dbReference>
<feature type="signal peptide" evidence="2">
    <location>
        <begin position="1"/>
        <end position="23"/>
    </location>
</feature>
<gene>
    <name evidence="4" type="ORF">DWW10_04295</name>
</gene>
<dbReference type="PROSITE" id="PS51257">
    <property type="entry name" value="PROKAR_LIPOPROTEIN"/>
    <property type="match status" value="1"/>
</dbReference>
<evidence type="ECO:0000313" key="4">
    <source>
        <dbReference type="EMBL" id="RGV57272.1"/>
    </source>
</evidence>
<dbReference type="Pfam" id="PF03781">
    <property type="entry name" value="FGE-sulfatase"/>
    <property type="match status" value="1"/>
</dbReference>
<accession>A0A412YIS8</accession>
<reference evidence="4 5" key="1">
    <citation type="submission" date="2018-08" db="EMBL/GenBank/DDBJ databases">
        <title>A genome reference for cultivated species of the human gut microbiota.</title>
        <authorList>
            <person name="Zou Y."/>
            <person name="Xue W."/>
            <person name="Luo G."/>
        </authorList>
    </citation>
    <scope>NUCLEOTIDE SEQUENCE [LARGE SCALE GENOMIC DNA]</scope>
    <source>
        <strain evidence="4 5">AF14-32</strain>
    </source>
</reference>
<dbReference type="Proteomes" id="UP000283850">
    <property type="component" value="Unassembled WGS sequence"/>
</dbReference>
<dbReference type="SUPFAM" id="SSF56436">
    <property type="entry name" value="C-type lectin-like"/>
    <property type="match status" value="1"/>
</dbReference>
<dbReference type="GO" id="GO:0120147">
    <property type="term" value="F:formylglycine-generating oxidase activity"/>
    <property type="evidence" value="ECO:0007669"/>
    <property type="project" value="TreeGrafter"/>
</dbReference>
<feature type="domain" description="Sulfatase-modifying factor enzyme-like" evidence="3">
    <location>
        <begin position="74"/>
        <end position="296"/>
    </location>
</feature>
<dbReference type="InterPro" id="IPR042095">
    <property type="entry name" value="SUMF_sf"/>
</dbReference>
<organism evidence="4 5">
    <name type="scientific">Bacteroides intestinalis</name>
    <dbReference type="NCBI Taxonomy" id="329854"/>
    <lineage>
        <taxon>Bacteria</taxon>
        <taxon>Pseudomonadati</taxon>
        <taxon>Bacteroidota</taxon>
        <taxon>Bacteroidia</taxon>
        <taxon>Bacteroidales</taxon>
        <taxon>Bacteroidaceae</taxon>
        <taxon>Bacteroides</taxon>
    </lineage>
</organism>
<evidence type="ECO:0000256" key="1">
    <source>
        <dbReference type="SAM" id="MobiDB-lite"/>
    </source>
</evidence>
<dbReference type="Gene3D" id="3.90.1580.10">
    <property type="entry name" value="paralog of FGE (formylglycine-generating enzyme)"/>
    <property type="match status" value="1"/>
</dbReference>
<dbReference type="InterPro" id="IPR005532">
    <property type="entry name" value="SUMF_dom"/>
</dbReference>
<evidence type="ECO:0000259" key="3">
    <source>
        <dbReference type="Pfam" id="PF03781"/>
    </source>
</evidence>
<dbReference type="PANTHER" id="PTHR23150">
    <property type="entry name" value="SULFATASE MODIFYING FACTOR 1, 2"/>
    <property type="match status" value="1"/>
</dbReference>
<proteinExistence type="predicted"/>